<protein>
    <submittedName>
        <fullName evidence="5">NRF domain-containing protein</fullName>
    </submittedName>
</protein>
<name>A0A183U052_TOXCA</name>
<reference evidence="3 4" key="2">
    <citation type="submission" date="2018-11" db="EMBL/GenBank/DDBJ databases">
        <authorList>
            <consortium name="Pathogen Informatics"/>
        </authorList>
    </citation>
    <scope>NUCLEOTIDE SEQUENCE [LARGE SCALE GENOMIC DNA]</scope>
</reference>
<evidence type="ECO:0000256" key="1">
    <source>
        <dbReference type="SAM" id="Phobius"/>
    </source>
</evidence>
<dbReference type="GO" id="GO:0016747">
    <property type="term" value="F:acyltransferase activity, transferring groups other than amino-acyl groups"/>
    <property type="evidence" value="ECO:0007669"/>
    <property type="project" value="InterPro"/>
</dbReference>
<dbReference type="Pfam" id="PF01757">
    <property type="entry name" value="Acyl_transf_3"/>
    <property type="match status" value="1"/>
</dbReference>
<feature type="transmembrane region" description="Helical" evidence="1">
    <location>
        <begin position="239"/>
        <end position="258"/>
    </location>
</feature>
<evidence type="ECO:0000313" key="4">
    <source>
        <dbReference type="Proteomes" id="UP000050794"/>
    </source>
</evidence>
<dbReference type="WBParaSite" id="TCNE_0000187201-mRNA-1">
    <property type="protein sequence ID" value="TCNE_0000187201-mRNA-1"/>
    <property type="gene ID" value="TCNE_0000187201"/>
</dbReference>
<dbReference type="InterPro" id="IPR002656">
    <property type="entry name" value="Acyl_transf_3_dom"/>
</dbReference>
<dbReference type="AlphaFoldDB" id="A0A183U052"/>
<dbReference type="EMBL" id="UYWY01001604">
    <property type="protein sequence ID" value="VDM26975.1"/>
    <property type="molecule type" value="Genomic_DNA"/>
</dbReference>
<reference evidence="5" key="1">
    <citation type="submission" date="2016-06" db="UniProtKB">
        <authorList>
            <consortium name="WormBaseParasite"/>
        </authorList>
    </citation>
    <scope>IDENTIFICATION</scope>
</reference>
<keyword evidence="1" id="KW-0812">Transmembrane</keyword>
<evidence type="ECO:0000313" key="3">
    <source>
        <dbReference type="EMBL" id="VDM26975.1"/>
    </source>
</evidence>
<dbReference type="Proteomes" id="UP000050794">
    <property type="component" value="Unassembled WGS sequence"/>
</dbReference>
<dbReference type="PANTHER" id="PTHR11161">
    <property type="entry name" value="O-ACYLTRANSFERASE"/>
    <property type="match status" value="1"/>
</dbReference>
<dbReference type="Pfam" id="PF20146">
    <property type="entry name" value="NRF"/>
    <property type="match status" value="1"/>
</dbReference>
<keyword evidence="4" id="KW-1185">Reference proteome</keyword>
<feature type="transmembrane region" description="Helical" evidence="1">
    <location>
        <begin position="146"/>
        <end position="165"/>
    </location>
</feature>
<dbReference type="InterPro" id="IPR052728">
    <property type="entry name" value="O2_lipid_transport_reg"/>
</dbReference>
<accession>A0A183U052</accession>
<proteinExistence type="predicted"/>
<keyword evidence="1" id="KW-0472">Membrane</keyword>
<feature type="domain" description="Nose resistant-to-fluoxetine protein N-terminal" evidence="2">
    <location>
        <begin position="35"/>
        <end position="138"/>
    </location>
</feature>
<gene>
    <name evidence="3" type="ORF">TCNE_LOCUS1872</name>
</gene>
<dbReference type="InterPro" id="IPR006621">
    <property type="entry name" value="Nose-resist-to-fluoxetine_N"/>
</dbReference>
<sequence>MSVISDEVCRNQTWFWLKSVSKFTTALTTTCKENDTECIAQRIQQMNDNLFAAQQVDSFGRLPSNVLGMNGIWQGSWEECVDVKAPGDPDYSTHFCWVSLATALTALSMGQSEARIKCLLTFSVYTNGAEILSVQKRPGQIECLHCIRALSMTWVICGHVLIHFLHTENMGELTKANKKFLNGVYTNPFFSVDSFLFLSGLLLSYLFVKAMDKNPRQIRSPIYWTLYYVHRILRLSPPYYLFIGFTTVMFDHFTVGPLRLDYLESAEPCRKTWWKNVLYINNLWDLQDLCMGHSWYLALDMQIYIFAPLLLIPLFYSPIAGGVSAFLIFAMSTAANYATFFKYDSPPSLLGFFVAQDT</sequence>
<organism evidence="4 5">
    <name type="scientific">Toxocara canis</name>
    <name type="common">Canine roundworm</name>
    <dbReference type="NCBI Taxonomy" id="6265"/>
    <lineage>
        <taxon>Eukaryota</taxon>
        <taxon>Metazoa</taxon>
        <taxon>Ecdysozoa</taxon>
        <taxon>Nematoda</taxon>
        <taxon>Chromadorea</taxon>
        <taxon>Rhabditida</taxon>
        <taxon>Spirurina</taxon>
        <taxon>Ascaridomorpha</taxon>
        <taxon>Ascaridoidea</taxon>
        <taxon>Toxocaridae</taxon>
        <taxon>Toxocara</taxon>
    </lineage>
</organism>
<feature type="transmembrane region" description="Helical" evidence="1">
    <location>
        <begin position="185"/>
        <end position="208"/>
    </location>
</feature>
<dbReference type="PANTHER" id="PTHR11161:SF55">
    <property type="entry name" value="NOSE RESISTANT-TO-FLUOXETINE PROTEIN N-TERMINAL DOMAIN-CONTAINING PROTEIN"/>
    <property type="match status" value="1"/>
</dbReference>
<evidence type="ECO:0000259" key="2">
    <source>
        <dbReference type="SMART" id="SM00703"/>
    </source>
</evidence>
<keyword evidence="1" id="KW-1133">Transmembrane helix</keyword>
<feature type="transmembrane region" description="Helical" evidence="1">
    <location>
        <begin position="295"/>
        <end position="316"/>
    </location>
</feature>
<evidence type="ECO:0000313" key="5">
    <source>
        <dbReference type="WBParaSite" id="TCNE_0000187201-mRNA-1"/>
    </source>
</evidence>
<dbReference type="SMART" id="SM00703">
    <property type="entry name" value="NRF"/>
    <property type="match status" value="1"/>
</dbReference>